<dbReference type="PROSITE" id="PS00198">
    <property type="entry name" value="4FE4S_FER_1"/>
    <property type="match status" value="1"/>
</dbReference>
<keyword evidence="1" id="KW-0479">Metal-binding</keyword>
<reference evidence="3" key="1">
    <citation type="submission" date="2020-05" db="EMBL/GenBank/DDBJ databases">
        <authorList>
            <person name="Chiriac C."/>
            <person name="Salcher M."/>
            <person name="Ghai R."/>
            <person name="Kavagutti S V."/>
        </authorList>
    </citation>
    <scope>NUCLEOTIDE SEQUENCE</scope>
</reference>
<dbReference type="AlphaFoldDB" id="A0A6J6PHL0"/>
<feature type="domain" description="4Fe-4S ferredoxin-type" evidence="2">
    <location>
        <begin position="167"/>
        <end position="195"/>
    </location>
</feature>
<evidence type="ECO:0000259" key="2">
    <source>
        <dbReference type="PROSITE" id="PS51379"/>
    </source>
</evidence>
<dbReference type="PROSITE" id="PS51379">
    <property type="entry name" value="4FE4S_FER_2"/>
    <property type="match status" value="1"/>
</dbReference>
<sequence>MTTDELRELADQCGIDAVGVAVAEPYANTESHIRERRERGLFGRLKFTTLKPEVSCHPELLVPGAKSVVAGALAFAGTEPERPEAFGRLPRYTWGDAYADLRCRLEELGAALGGSYRVLVDENDHVDREAAVRAGIGFYGKNTMVIAPGLGSWIVLGVVVTTVELEPTPAIAPGCGSCTACVDACPTDALDEVGVLDATKCLSYWTQVPEPIPASYRAPLAAQVYGCDICQDVCPWNRGPEKRSANSTPAVGAHVDLVSWLEQREGLPAGMERLYVPRRDPRWLRRNALVAAGNTARPNTALAAAVQHHAHGDDPLLAEHAQWALAEIRKR</sequence>
<dbReference type="GO" id="GO:0052693">
    <property type="term" value="F:epoxyqueuosine reductase activity"/>
    <property type="evidence" value="ECO:0007669"/>
    <property type="project" value="TreeGrafter"/>
</dbReference>
<dbReference type="PANTHER" id="PTHR30002">
    <property type="entry name" value="EPOXYQUEUOSINE REDUCTASE"/>
    <property type="match status" value="1"/>
</dbReference>
<dbReference type="SUPFAM" id="SSF54862">
    <property type="entry name" value="4Fe-4S ferredoxins"/>
    <property type="match status" value="1"/>
</dbReference>
<dbReference type="GO" id="GO:0051539">
    <property type="term" value="F:4 iron, 4 sulfur cluster binding"/>
    <property type="evidence" value="ECO:0007669"/>
    <property type="project" value="UniProtKB-KW"/>
</dbReference>
<dbReference type="InterPro" id="IPR017896">
    <property type="entry name" value="4Fe4S_Fe-S-bd"/>
</dbReference>
<dbReference type="Pfam" id="PF13484">
    <property type="entry name" value="Fer4_16"/>
    <property type="match status" value="1"/>
</dbReference>
<dbReference type="Gene3D" id="3.30.70.20">
    <property type="match status" value="1"/>
</dbReference>
<protein>
    <submittedName>
        <fullName evidence="3">Unannotated protein</fullName>
    </submittedName>
</protein>
<accession>A0A6J6PHL0</accession>
<dbReference type="PANTHER" id="PTHR30002:SF4">
    <property type="entry name" value="EPOXYQUEUOSINE REDUCTASE"/>
    <property type="match status" value="1"/>
</dbReference>
<dbReference type="EMBL" id="CAEZXP010000002">
    <property type="protein sequence ID" value="CAB4696253.1"/>
    <property type="molecule type" value="Genomic_DNA"/>
</dbReference>
<dbReference type="NCBIfam" id="TIGR00276">
    <property type="entry name" value="tRNA epoxyqueuosine(34) reductase QueG"/>
    <property type="match status" value="1"/>
</dbReference>
<gene>
    <name evidence="3" type="ORF">UFOPK2399_01043</name>
</gene>
<dbReference type="GO" id="GO:0008616">
    <property type="term" value="P:tRNA queuosine(34) biosynthetic process"/>
    <property type="evidence" value="ECO:0007669"/>
    <property type="project" value="InterPro"/>
</dbReference>
<dbReference type="InterPro" id="IPR004453">
    <property type="entry name" value="QueG"/>
</dbReference>
<dbReference type="InterPro" id="IPR017900">
    <property type="entry name" value="4Fe4S_Fe_S_CS"/>
</dbReference>
<keyword evidence="1" id="KW-0408">Iron</keyword>
<name>A0A6J6PHL0_9ZZZZ</name>
<evidence type="ECO:0000256" key="1">
    <source>
        <dbReference type="ARBA" id="ARBA00022485"/>
    </source>
</evidence>
<keyword evidence="1" id="KW-0004">4Fe-4S</keyword>
<proteinExistence type="predicted"/>
<evidence type="ECO:0000313" key="3">
    <source>
        <dbReference type="EMBL" id="CAB4696253.1"/>
    </source>
</evidence>
<keyword evidence="1" id="KW-0411">Iron-sulfur</keyword>
<organism evidence="3">
    <name type="scientific">freshwater metagenome</name>
    <dbReference type="NCBI Taxonomy" id="449393"/>
    <lineage>
        <taxon>unclassified sequences</taxon>
        <taxon>metagenomes</taxon>
        <taxon>ecological metagenomes</taxon>
    </lineage>
</organism>